<dbReference type="KEGG" id="mae:Maeo_1385"/>
<dbReference type="HOGENOM" id="CLU_196471_1_0_2"/>
<dbReference type="STRING" id="419665.Maeo_1385"/>
<dbReference type="Pfam" id="PF07754">
    <property type="entry name" value="HVO_2753_ZBP"/>
    <property type="match status" value="1"/>
</dbReference>
<dbReference type="Proteomes" id="UP000001106">
    <property type="component" value="Chromosome"/>
</dbReference>
<dbReference type="InterPro" id="IPR044720">
    <property type="entry name" value="HVO_2753-like"/>
</dbReference>
<keyword evidence="3" id="KW-1185">Reference proteome</keyword>
<reference evidence="2" key="1">
    <citation type="submission" date="2007-06" db="EMBL/GenBank/DDBJ databases">
        <title>Complete sequence of Methanococcus aeolicus Nankai-3.</title>
        <authorList>
            <consortium name="US DOE Joint Genome Institute"/>
            <person name="Copeland A."/>
            <person name="Lucas S."/>
            <person name="Lapidus A."/>
            <person name="Barry K."/>
            <person name="Glavina del Rio T."/>
            <person name="Dalin E."/>
            <person name="Tice H."/>
            <person name="Pitluck S."/>
            <person name="Chain P."/>
            <person name="Malfatti S."/>
            <person name="Shin M."/>
            <person name="Vergez L."/>
            <person name="Schmutz J."/>
            <person name="Larimer F."/>
            <person name="Land M."/>
            <person name="Hauser L."/>
            <person name="Kyrpides N."/>
            <person name="Lykidis A."/>
            <person name="Sieprawska-Lupa M."/>
            <person name="Whitman W.B."/>
            <person name="Richardson P."/>
        </authorList>
    </citation>
    <scope>NUCLEOTIDE SEQUENCE [LARGE SCALE GENOMIC DNA]</scope>
    <source>
        <strain evidence="2">Nankai-3</strain>
    </source>
</reference>
<feature type="domain" description="Small zinc finger protein HVO-2753-like zinc-binding pocket" evidence="1">
    <location>
        <begin position="5"/>
        <end position="50"/>
    </location>
</feature>
<evidence type="ECO:0000259" key="1">
    <source>
        <dbReference type="Pfam" id="PF07754"/>
    </source>
</evidence>
<dbReference type="PANTHER" id="PTHR40733">
    <property type="entry name" value="ZINC-RIBBON RNA-BINDING PROTEIN INVOLVED IN TRANSLATION-RELATED"/>
    <property type="match status" value="1"/>
</dbReference>
<dbReference type="GeneID" id="5326825"/>
<evidence type="ECO:0000313" key="2">
    <source>
        <dbReference type="EMBL" id="ABR56961.1"/>
    </source>
</evidence>
<dbReference type="eggNOG" id="arCOG01989">
    <property type="taxonomic scope" value="Archaea"/>
</dbReference>
<name>A6UWT9_META3</name>
<dbReference type="InterPro" id="IPR011668">
    <property type="entry name" value="HVO_2753-like_ZBP"/>
</dbReference>
<proteinExistence type="predicted"/>
<dbReference type="NCBIfam" id="NF011481">
    <property type="entry name" value="PRK14890.1"/>
    <property type="match status" value="1"/>
</dbReference>
<evidence type="ECO:0000313" key="3">
    <source>
        <dbReference type="Proteomes" id="UP000001106"/>
    </source>
</evidence>
<dbReference type="PANTHER" id="PTHR40733:SF1">
    <property type="entry name" value="SMALL ZINC FINGER PROTEIN HVO-2753-LIKE ZINC-BINDING POCKET DOMAIN-CONTAINING PROTEIN"/>
    <property type="match status" value="1"/>
</dbReference>
<gene>
    <name evidence="2" type="ordered locus">Maeo_1385</name>
</gene>
<organism evidence="2 3">
    <name type="scientific">Methanococcus aeolicus (strain ATCC BAA-1280 / DSM 17508 / OCM 812 / Nankai-3)</name>
    <dbReference type="NCBI Taxonomy" id="419665"/>
    <lineage>
        <taxon>Archaea</taxon>
        <taxon>Methanobacteriati</taxon>
        <taxon>Methanobacteriota</taxon>
        <taxon>Methanomada group</taxon>
        <taxon>Methanococci</taxon>
        <taxon>Methanococcales</taxon>
        <taxon>Methanococcaceae</taxon>
        <taxon>Methanococcus</taxon>
    </lineage>
</organism>
<dbReference type="Gene3D" id="2.20.28.30">
    <property type="entry name" value="RNA polymerase ii, chain L"/>
    <property type="match status" value="1"/>
</dbReference>
<dbReference type="RefSeq" id="WP_011974093.1">
    <property type="nucleotide sequence ID" value="NC_009635.1"/>
</dbReference>
<sequence length="54" mass="6109">MKYKCTSCHAEIAPREHAARFLCPNCGEVELVRCEKCRKLSNPYKCGKCGYEGP</sequence>
<dbReference type="EMBL" id="CP000743">
    <property type="protein sequence ID" value="ABR56961.1"/>
    <property type="molecule type" value="Genomic_DNA"/>
</dbReference>
<protein>
    <recommendedName>
        <fullName evidence="1">Small zinc finger protein HVO-2753-like zinc-binding pocket domain-containing protein</fullName>
    </recommendedName>
</protein>
<dbReference type="OrthoDB" id="35104at2157"/>
<accession>A6UWT9</accession>
<dbReference type="AlphaFoldDB" id="A6UWT9"/>